<keyword evidence="1" id="KW-0472">Membrane</keyword>
<evidence type="ECO:0000313" key="3">
    <source>
        <dbReference type="Proteomes" id="UP001525961"/>
    </source>
</evidence>
<feature type="transmembrane region" description="Helical" evidence="1">
    <location>
        <begin position="298"/>
        <end position="316"/>
    </location>
</feature>
<feature type="transmembrane region" description="Helical" evidence="1">
    <location>
        <begin position="122"/>
        <end position="139"/>
    </location>
</feature>
<gene>
    <name evidence="2" type="ORF">NG792_03610</name>
</gene>
<keyword evidence="3" id="KW-1185">Reference proteome</keyword>
<feature type="transmembrane region" description="Helical" evidence="1">
    <location>
        <begin position="50"/>
        <end position="75"/>
    </location>
</feature>
<reference evidence="2 3" key="1">
    <citation type="journal article" date="2022" name="Front. Microbiol.">
        <title>High genomic differentiation and limited gene flow indicate recent cryptic speciation within the genus Laspinema (cyanobacteria).</title>
        <authorList>
            <person name="Stanojkovic A."/>
            <person name="Skoupy S."/>
            <person name="Skaloud P."/>
            <person name="Dvorak P."/>
        </authorList>
    </citation>
    <scope>NUCLEOTIDE SEQUENCE [LARGE SCALE GENOMIC DNA]</scope>
    <source>
        <strain evidence="2 3">D3b</strain>
    </source>
</reference>
<dbReference type="EMBL" id="JAMXFA010000004">
    <property type="protein sequence ID" value="MCT7976814.1"/>
    <property type="molecule type" value="Genomic_DNA"/>
</dbReference>
<name>A0ABT2N4K0_9CYAN</name>
<feature type="transmembrane region" description="Helical" evidence="1">
    <location>
        <begin position="260"/>
        <end position="278"/>
    </location>
</feature>
<feature type="transmembrane region" description="Helical" evidence="1">
    <location>
        <begin position="232"/>
        <end position="253"/>
    </location>
</feature>
<feature type="transmembrane region" description="Helical" evidence="1">
    <location>
        <begin position="151"/>
        <end position="169"/>
    </location>
</feature>
<sequence>MRTTSEKLTSSQPMFAAQTLVVAGIAWAVLALLFFLLFSVPESPGLGRPLWYSIGTLIFELAAFLAAAILCFRNWRSPQIVSGRNVWLAIGVGMLCYFLGGVLFGLWELYWNLAPDVSLGDFFYAITYIALTIGMVLAVSGRKLNLEVWQWAVLGAIALAGIALAYWLAVAEPIEVPEAASPQAIEQVAPPANGSGTSAPAPAPASSTPQTAPGFILAIDEALTPVAVYVNLFYVIMDVLLLILATALLLAFWGGRFSQSWRMIAAATFSLYIADMWFKYADVRVANYESGSLLEVFWIFSAVLFGIGAVLEYDISTRSRSRGRRRGGSSD</sequence>
<evidence type="ECO:0000256" key="1">
    <source>
        <dbReference type="SAM" id="Phobius"/>
    </source>
</evidence>
<feature type="transmembrane region" description="Helical" evidence="1">
    <location>
        <begin position="20"/>
        <end position="38"/>
    </location>
</feature>
<protein>
    <submittedName>
        <fullName evidence="2">Uncharacterized protein</fullName>
    </submittedName>
</protein>
<proteinExistence type="predicted"/>
<accession>A0ABT2N4K0</accession>
<dbReference type="RefSeq" id="WP_261234574.1">
    <property type="nucleotide sequence ID" value="NZ_JAMXFA010000004.1"/>
</dbReference>
<keyword evidence="1" id="KW-0812">Transmembrane</keyword>
<comment type="caution">
    <text evidence="2">The sequence shown here is derived from an EMBL/GenBank/DDBJ whole genome shotgun (WGS) entry which is preliminary data.</text>
</comment>
<keyword evidence="1" id="KW-1133">Transmembrane helix</keyword>
<feature type="transmembrane region" description="Helical" evidence="1">
    <location>
        <begin position="87"/>
        <end position="110"/>
    </location>
</feature>
<dbReference type="Proteomes" id="UP001525961">
    <property type="component" value="Unassembled WGS sequence"/>
</dbReference>
<evidence type="ECO:0000313" key="2">
    <source>
        <dbReference type="EMBL" id="MCT7976814.1"/>
    </source>
</evidence>
<organism evidence="2 3">
    <name type="scientific">Laspinema olomoucense D3b</name>
    <dbReference type="NCBI Taxonomy" id="2953688"/>
    <lineage>
        <taxon>Bacteria</taxon>
        <taxon>Bacillati</taxon>
        <taxon>Cyanobacteriota</taxon>
        <taxon>Cyanophyceae</taxon>
        <taxon>Oscillatoriophycideae</taxon>
        <taxon>Oscillatoriales</taxon>
        <taxon>Laspinemataceae</taxon>
        <taxon>Laspinema</taxon>
        <taxon>Laspinema olomoucense</taxon>
    </lineage>
</organism>